<keyword evidence="1" id="KW-0597">Phosphoprotein</keyword>
<feature type="domain" description="Response regulatory" evidence="3">
    <location>
        <begin position="23"/>
        <end position="140"/>
    </location>
</feature>
<dbReference type="PANTHER" id="PTHR44591">
    <property type="entry name" value="STRESS RESPONSE REGULATOR PROTEIN 1"/>
    <property type="match status" value="1"/>
</dbReference>
<reference evidence="4" key="1">
    <citation type="submission" date="2018-05" db="EMBL/GenBank/DDBJ databases">
        <authorList>
            <person name="Lanie J.A."/>
            <person name="Ng W.-L."/>
            <person name="Kazmierczak K.M."/>
            <person name="Andrzejewski T.M."/>
            <person name="Davidsen T.M."/>
            <person name="Wayne K.J."/>
            <person name="Tettelin H."/>
            <person name="Glass J.I."/>
            <person name="Rusch D."/>
            <person name="Podicherti R."/>
            <person name="Tsui H.-C.T."/>
            <person name="Winkler M.E."/>
        </authorList>
    </citation>
    <scope>NUCLEOTIDE SEQUENCE</scope>
</reference>
<name>A0A382ZB69_9ZZZZ</name>
<dbReference type="InterPro" id="IPR050595">
    <property type="entry name" value="Bact_response_regulator"/>
</dbReference>
<dbReference type="InterPro" id="IPR001789">
    <property type="entry name" value="Sig_transdc_resp-reg_receiver"/>
</dbReference>
<keyword evidence="2" id="KW-0902">Two-component regulatory system</keyword>
<dbReference type="PROSITE" id="PS50110">
    <property type="entry name" value="RESPONSE_REGULATORY"/>
    <property type="match status" value="1"/>
</dbReference>
<proteinExistence type="predicted"/>
<dbReference type="Gene3D" id="3.40.50.2300">
    <property type="match status" value="1"/>
</dbReference>
<dbReference type="CDD" id="cd00156">
    <property type="entry name" value="REC"/>
    <property type="match status" value="1"/>
</dbReference>
<evidence type="ECO:0000256" key="1">
    <source>
        <dbReference type="ARBA" id="ARBA00022553"/>
    </source>
</evidence>
<accession>A0A382ZB69</accession>
<evidence type="ECO:0000313" key="4">
    <source>
        <dbReference type="EMBL" id="SVD92742.1"/>
    </source>
</evidence>
<dbReference type="GO" id="GO:0000160">
    <property type="term" value="P:phosphorelay signal transduction system"/>
    <property type="evidence" value="ECO:0007669"/>
    <property type="project" value="UniProtKB-KW"/>
</dbReference>
<dbReference type="Pfam" id="PF00072">
    <property type="entry name" value="Response_reg"/>
    <property type="match status" value="1"/>
</dbReference>
<dbReference type="EMBL" id="UINC01182495">
    <property type="protein sequence ID" value="SVD92742.1"/>
    <property type="molecule type" value="Genomic_DNA"/>
</dbReference>
<dbReference type="SMART" id="SM00448">
    <property type="entry name" value="REC"/>
    <property type="match status" value="1"/>
</dbReference>
<evidence type="ECO:0000259" key="3">
    <source>
        <dbReference type="PROSITE" id="PS50110"/>
    </source>
</evidence>
<sequence length="143" mass="15685">SGSSSEMMIVPPTSSDHTWQKGKVLLVDDSLYLSSQLSELLHERGFEVLLARNGEEGLEQLALHPDVVMCVTDINMPKMDGIQLLQAIRTTPAIAELQVMVMSAANDKSLFRRAQELGVFAWVVKPAHPESIVEAIEQTVGKS</sequence>
<feature type="non-terminal residue" evidence="4">
    <location>
        <position position="1"/>
    </location>
</feature>
<protein>
    <recommendedName>
        <fullName evidence="3">Response regulatory domain-containing protein</fullName>
    </recommendedName>
</protein>
<dbReference type="InterPro" id="IPR011006">
    <property type="entry name" value="CheY-like_superfamily"/>
</dbReference>
<organism evidence="4">
    <name type="scientific">marine metagenome</name>
    <dbReference type="NCBI Taxonomy" id="408172"/>
    <lineage>
        <taxon>unclassified sequences</taxon>
        <taxon>metagenomes</taxon>
        <taxon>ecological metagenomes</taxon>
    </lineage>
</organism>
<evidence type="ECO:0000256" key="2">
    <source>
        <dbReference type="ARBA" id="ARBA00023012"/>
    </source>
</evidence>
<dbReference type="PANTHER" id="PTHR44591:SF14">
    <property type="entry name" value="PROTEIN PILG"/>
    <property type="match status" value="1"/>
</dbReference>
<dbReference type="SUPFAM" id="SSF52172">
    <property type="entry name" value="CheY-like"/>
    <property type="match status" value="1"/>
</dbReference>
<gene>
    <name evidence="4" type="ORF">METZ01_LOCUS445596</name>
</gene>
<dbReference type="AlphaFoldDB" id="A0A382ZB69"/>